<dbReference type="InterPro" id="IPR020568">
    <property type="entry name" value="Ribosomal_Su5_D2-typ_SF"/>
</dbReference>
<dbReference type="Gene3D" id="3.30.230.10">
    <property type="match status" value="1"/>
</dbReference>
<dbReference type="EMBL" id="CAEZXX010000025">
    <property type="protein sequence ID" value="CAB4699883.1"/>
    <property type="molecule type" value="Genomic_DNA"/>
</dbReference>
<dbReference type="InterPro" id="IPR008269">
    <property type="entry name" value="Lon_proteolytic"/>
</dbReference>
<dbReference type="GO" id="GO:0006508">
    <property type="term" value="P:proteolysis"/>
    <property type="evidence" value="ECO:0007669"/>
    <property type="project" value="InterPro"/>
</dbReference>
<evidence type="ECO:0000259" key="1">
    <source>
        <dbReference type="PROSITE" id="PS51786"/>
    </source>
</evidence>
<protein>
    <submittedName>
        <fullName evidence="2">Unannotated protein</fullName>
    </submittedName>
</protein>
<dbReference type="Pfam" id="PF05362">
    <property type="entry name" value="Lon_C"/>
    <property type="match status" value="1"/>
</dbReference>
<reference evidence="2" key="1">
    <citation type="submission" date="2020-05" db="EMBL/GenBank/DDBJ databases">
        <authorList>
            <person name="Chiriac C."/>
            <person name="Salcher M."/>
            <person name="Ghai R."/>
            <person name="Kavagutti S V."/>
        </authorList>
    </citation>
    <scope>NUCLEOTIDE SEQUENCE</scope>
</reference>
<accession>A0A6J6PS74</accession>
<gene>
    <name evidence="2" type="ORF">UFOPK2602_00530</name>
</gene>
<dbReference type="InterPro" id="IPR014721">
    <property type="entry name" value="Ribsml_uS5_D2-typ_fold_subgr"/>
</dbReference>
<feature type="domain" description="Lon proteolytic" evidence="1">
    <location>
        <begin position="1"/>
        <end position="75"/>
    </location>
</feature>
<dbReference type="AlphaFoldDB" id="A0A6J6PS74"/>
<sequence>MTGTIETDGSIGAIGGLRQKVAAVRRTGAAFFLVPTAQGEDGIDGLAEARKAAGDGLEIVPVATLEEALQALVERGGTPIPALRGESRVEG</sequence>
<organism evidence="2">
    <name type="scientific">freshwater metagenome</name>
    <dbReference type="NCBI Taxonomy" id="449393"/>
    <lineage>
        <taxon>unclassified sequences</taxon>
        <taxon>metagenomes</taxon>
        <taxon>ecological metagenomes</taxon>
    </lineage>
</organism>
<dbReference type="GO" id="GO:0004252">
    <property type="term" value="F:serine-type endopeptidase activity"/>
    <property type="evidence" value="ECO:0007669"/>
    <property type="project" value="InterPro"/>
</dbReference>
<name>A0A6J6PS74_9ZZZZ</name>
<dbReference type="PROSITE" id="PS51786">
    <property type="entry name" value="LON_PROTEOLYTIC"/>
    <property type="match status" value="1"/>
</dbReference>
<proteinExistence type="predicted"/>
<dbReference type="GO" id="GO:0004176">
    <property type="term" value="F:ATP-dependent peptidase activity"/>
    <property type="evidence" value="ECO:0007669"/>
    <property type="project" value="InterPro"/>
</dbReference>
<evidence type="ECO:0000313" key="2">
    <source>
        <dbReference type="EMBL" id="CAB4699883.1"/>
    </source>
</evidence>
<dbReference type="SUPFAM" id="SSF54211">
    <property type="entry name" value="Ribosomal protein S5 domain 2-like"/>
    <property type="match status" value="1"/>
</dbReference>